<sequence length="182" mass="20523">MSSFLALADEPVLDFLNTVALVDGQPADTLQSDSDVLAWLKQFGFAVPSATNLKPNALLHATRQLREVVRPLIERRAEGKRIHPEALNDFLAKSPSYLTLTQNKLHRIYPTRTAEQLLTPLAEAAAEFLATADFALVRGCESSDCILWFYDRTKSHQRRWCSMATCGNRHKVAAFRQRQQRA</sequence>
<protein>
    <recommendedName>
        <fullName evidence="1">Zinc finger CGNR domain-containing protein</fullName>
    </recommendedName>
</protein>
<evidence type="ECO:0000313" key="3">
    <source>
        <dbReference type="Proteomes" id="UP000006844"/>
    </source>
</evidence>
<reference evidence="2 3" key="1">
    <citation type="journal article" date="2012" name="Stand. Genomic Sci.">
        <title>Complete genome sequence of Terriglobus saanensis type strain SP1PR4(T), an Acidobacteria from tundra soil.</title>
        <authorList>
            <person name="Rawat S.R."/>
            <person name="Mannisto M.K."/>
            <person name="Starovoytov V."/>
            <person name="Goodwin L."/>
            <person name="Nolan M."/>
            <person name="Hauser L."/>
            <person name="Land M."/>
            <person name="Davenport K.W."/>
            <person name="Woyke T."/>
            <person name="Haggblom M.M."/>
        </authorList>
    </citation>
    <scope>NUCLEOTIDE SEQUENCE</scope>
    <source>
        <strain evidence="3">ATCC BAA-1853 / DSM 23119 / SP1PR4</strain>
    </source>
</reference>
<keyword evidence="3" id="KW-1185">Reference proteome</keyword>
<dbReference type="AlphaFoldDB" id="E8V5I5"/>
<evidence type="ECO:0000259" key="1">
    <source>
        <dbReference type="Pfam" id="PF11706"/>
    </source>
</evidence>
<dbReference type="Proteomes" id="UP000006844">
    <property type="component" value="Chromosome"/>
</dbReference>
<dbReference type="KEGG" id="tsa:AciPR4_0686"/>
<dbReference type="PANTHER" id="PTHR35525:SF3">
    <property type="entry name" value="BLL6575 PROTEIN"/>
    <property type="match status" value="1"/>
</dbReference>
<feature type="domain" description="Zinc finger CGNR" evidence="1">
    <location>
        <begin position="137"/>
        <end position="179"/>
    </location>
</feature>
<dbReference type="Pfam" id="PF07336">
    <property type="entry name" value="ABATE"/>
    <property type="match status" value="1"/>
</dbReference>
<dbReference type="InterPro" id="IPR010852">
    <property type="entry name" value="ABATE"/>
</dbReference>
<dbReference type="SUPFAM" id="SSF160904">
    <property type="entry name" value="Jann2411-like"/>
    <property type="match status" value="1"/>
</dbReference>
<dbReference type="OrthoDB" id="123307at2"/>
<name>E8V5I5_TERSS</name>
<dbReference type="eggNOG" id="COG5516">
    <property type="taxonomic scope" value="Bacteria"/>
</dbReference>
<dbReference type="InterPro" id="IPR021005">
    <property type="entry name" value="Znf_CGNR"/>
</dbReference>
<dbReference type="PANTHER" id="PTHR35525">
    <property type="entry name" value="BLL6575 PROTEIN"/>
    <property type="match status" value="1"/>
</dbReference>
<gene>
    <name evidence="2" type="ordered locus">AciPR4_0686</name>
</gene>
<dbReference type="InterPro" id="IPR023286">
    <property type="entry name" value="ABATE_dom_sf"/>
</dbReference>
<dbReference type="RefSeq" id="WP_013567252.1">
    <property type="nucleotide sequence ID" value="NC_014963.1"/>
</dbReference>
<accession>E8V5I5</accession>
<dbReference type="HOGENOM" id="CLU_087298_3_1_0"/>
<dbReference type="STRING" id="401053.AciPR4_0686"/>
<dbReference type="EMBL" id="CP002467">
    <property type="protein sequence ID" value="ADV81519.1"/>
    <property type="molecule type" value="Genomic_DNA"/>
</dbReference>
<organism evidence="2 3">
    <name type="scientific">Terriglobus saanensis (strain ATCC BAA-1853 / DSM 23119 / SP1PR4)</name>
    <dbReference type="NCBI Taxonomy" id="401053"/>
    <lineage>
        <taxon>Bacteria</taxon>
        <taxon>Pseudomonadati</taxon>
        <taxon>Acidobacteriota</taxon>
        <taxon>Terriglobia</taxon>
        <taxon>Terriglobales</taxon>
        <taxon>Acidobacteriaceae</taxon>
        <taxon>Terriglobus</taxon>
    </lineage>
</organism>
<dbReference type="Pfam" id="PF11706">
    <property type="entry name" value="zf-CGNR"/>
    <property type="match status" value="1"/>
</dbReference>
<dbReference type="Gene3D" id="1.10.3300.10">
    <property type="entry name" value="Jann2411-like domain"/>
    <property type="match status" value="1"/>
</dbReference>
<evidence type="ECO:0000313" key="2">
    <source>
        <dbReference type="EMBL" id="ADV81519.1"/>
    </source>
</evidence>
<proteinExistence type="predicted"/>